<dbReference type="InterPro" id="IPR023765">
    <property type="entry name" value="SBP_5_CS"/>
</dbReference>
<comment type="subcellular location">
    <subcellularLocation>
        <location evidence="1">Cell membrane</location>
        <topology evidence="1">Lipid-anchor</topology>
    </subcellularLocation>
</comment>
<dbReference type="Gene3D" id="3.10.105.10">
    <property type="entry name" value="Dipeptide-binding Protein, Domain 3"/>
    <property type="match status" value="1"/>
</dbReference>
<dbReference type="PIRSF" id="PIRSF002741">
    <property type="entry name" value="MppA"/>
    <property type="match status" value="1"/>
</dbReference>
<evidence type="ECO:0000313" key="6">
    <source>
        <dbReference type="EMBL" id="MYC96247.1"/>
    </source>
</evidence>
<dbReference type="EMBL" id="VXMH01000076">
    <property type="protein sequence ID" value="MYC96247.1"/>
    <property type="molecule type" value="Genomic_DNA"/>
</dbReference>
<keyword evidence="3 4" id="KW-0732">Signal</keyword>
<comment type="similarity">
    <text evidence="2">Belongs to the bacterial solute-binding protein 5 family.</text>
</comment>
<name>A0A6B1DB67_9CHLR</name>
<evidence type="ECO:0000259" key="5">
    <source>
        <dbReference type="Pfam" id="PF00496"/>
    </source>
</evidence>
<dbReference type="InterPro" id="IPR030678">
    <property type="entry name" value="Peptide/Ni-bd"/>
</dbReference>
<dbReference type="Gene3D" id="3.40.190.10">
    <property type="entry name" value="Periplasmic binding protein-like II"/>
    <property type="match status" value="1"/>
</dbReference>
<feature type="domain" description="Solute-binding protein family 5" evidence="5">
    <location>
        <begin position="95"/>
        <end position="430"/>
    </location>
</feature>
<feature type="signal peptide" evidence="4">
    <location>
        <begin position="1"/>
        <end position="23"/>
    </location>
</feature>
<evidence type="ECO:0000256" key="3">
    <source>
        <dbReference type="ARBA" id="ARBA00022729"/>
    </source>
</evidence>
<evidence type="ECO:0000256" key="2">
    <source>
        <dbReference type="ARBA" id="ARBA00005695"/>
    </source>
</evidence>
<dbReference type="AlphaFoldDB" id="A0A6B1DB67"/>
<comment type="caution">
    <text evidence="6">The sequence shown here is derived from an EMBL/GenBank/DDBJ whole genome shotgun (WGS) entry which is preliminary data.</text>
</comment>
<gene>
    <name evidence="6" type="ORF">F4X14_14885</name>
</gene>
<dbReference type="PROSITE" id="PS01040">
    <property type="entry name" value="SBP_BACTERIAL_5"/>
    <property type="match status" value="1"/>
</dbReference>
<dbReference type="InterPro" id="IPR039424">
    <property type="entry name" value="SBP_5"/>
</dbReference>
<dbReference type="GO" id="GO:0042597">
    <property type="term" value="C:periplasmic space"/>
    <property type="evidence" value="ECO:0007669"/>
    <property type="project" value="UniProtKB-ARBA"/>
</dbReference>
<dbReference type="InterPro" id="IPR000914">
    <property type="entry name" value="SBP_5_dom"/>
</dbReference>
<dbReference type="PROSITE" id="PS51257">
    <property type="entry name" value="PROKAR_LIPOPROTEIN"/>
    <property type="match status" value="1"/>
</dbReference>
<dbReference type="CDD" id="cd00995">
    <property type="entry name" value="PBP2_NikA_DppA_OppA_like"/>
    <property type="match status" value="1"/>
</dbReference>
<evidence type="ECO:0000256" key="4">
    <source>
        <dbReference type="SAM" id="SignalP"/>
    </source>
</evidence>
<dbReference type="GO" id="GO:0043190">
    <property type="term" value="C:ATP-binding cassette (ABC) transporter complex"/>
    <property type="evidence" value="ECO:0007669"/>
    <property type="project" value="InterPro"/>
</dbReference>
<protein>
    <submittedName>
        <fullName evidence="6">ABC transporter substrate-binding protein</fullName>
    </submittedName>
</protein>
<feature type="chain" id="PRO_5025436840" evidence="4">
    <location>
        <begin position="24"/>
        <end position="519"/>
    </location>
</feature>
<evidence type="ECO:0000256" key="1">
    <source>
        <dbReference type="ARBA" id="ARBA00004193"/>
    </source>
</evidence>
<dbReference type="PANTHER" id="PTHR30290:SF38">
    <property type="entry name" value="D,D-DIPEPTIDE-BINDING PERIPLASMIC PROTEIN DDPA-RELATED"/>
    <property type="match status" value="1"/>
</dbReference>
<dbReference type="GO" id="GO:0015833">
    <property type="term" value="P:peptide transport"/>
    <property type="evidence" value="ECO:0007669"/>
    <property type="project" value="TreeGrafter"/>
</dbReference>
<organism evidence="6">
    <name type="scientific">Caldilineaceae bacterium SB0661_bin_32</name>
    <dbReference type="NCBI Taxonomy" id="2605255"/>
    <lineage>
        <taxon>Bacteria</taxon>
        <taxon>Bacillati</taxon>
        <taxon>Chloroflexota</taxon>
        <taxon>Caldilineae</taxon>
        <taxon>Caldilineales</taxon>
        <taxon>Caldilineaceae</taxon>
    </lineage>
</organism>
<proteinExistence type="inferred from homology"/>
<dbReference type="GO" id="GO:1904680">
    <property type="term" value="F:peptide transmembrane transporter activity"/>
    <property type="evidence" value="ECO:0007669"/>
    <property type="project" value="TreeGrafter"/>
</dbReference>
<sequence length="519" mass="57841">MTKRILILLAAMTILSLVAACTAAPGAVTVVEVEKEVIVEVTAVPGQIKEGGTLTIAIGGDMDNFDPQAMTLIIFSDMFRFQVYGSLATINENLELVPDLAESWEIVDASTYIVKLREGVKFHNGREMTAEDVKFSFERVKDMAPTLARYGEGIDSMEILDNYTIQFNLATANAYFMDDSTWVSIIPQEAAETLQSEPIGTGPFKFVEWIPNDRIVLERFEDYWDEGKPYVDKVVLRVMPDVQARIASLEAGEVDVVRDVSVVDALRFLTSEDIRVIKPDSSTATQYFVMVGGQNEAIMNSFRVRQALAHALDNDAVNRTAWMGQGTPLVSPIAPSVPYFAEFEGYPYDPEKCREILAEEGYPDLEVTVETISGFSDGKQAAVIWQAGLAECGVTMNIVESEIAVWLDKYIGQEYEVSWNAMGLSANPNDWMDRGASRWIRAGTWVNEEAIELWEAGKSEIDPQKAAENFARLQEINVEELPVIMIGAAPSVSLVRSNVKNWHVSPSQLRLYREVWLDQ</sequence>
<accession>A0A6B1DB67</accession>
<dbReference type="Pfam" id="PF00496">
    <property type="entry name" value="SBP_bac_5"/>
    <property type="match status" value="1"/>
</dbReference>
<reference evidence="6" key="1">
    <citation type="submission" date="2019-09" db="EMBL/GenBank/DDBJ databases">
        <title>Characterisation of the sponge microbiome using genome-centric metagenomics.</title>
        <authorList>
            <person name="Engelberts J.P."/>
            <person name="Robbins S.J."/>
            <person name="De Goeij J.M."/>
            <person name="Aranda M."/>
            <person name="Bell S.C."/>
            <person name="Webster N.S."/>
        </authorList>
    </citation>
    <scope>NUCLEOTIDE SEQUENCE</scope>
    <source>
        <strain evidence="6">SB0661_bin_32</strain>
    </source>
</reference>
<dbReference type="SUPFAM" id="SSF53850">
    <property type="entry name" value="Periplasmic binding protein-like II"/>
    <property type="match status" value="1"/>
</dbReference>
<dbReference type="PANTHER" id="PTHR30290">
    <property type="entry name" value="PERIPLASMIC BINDING COMPONENT OF ABC TRANSPORTER"/>
    <property type="match status" value="1"/>
</dbReference>